<keyword evidence="3" id="KW-0238">DNA-binding</keyword>
<evidence type="ECO:0000256" key="2">
    <source>
        <dbReference type="ARBA" id="ARBA00023015"/>
    </source>
</evidence>
<dbReference type="Gene3D" id="3.40.190.290">
    <property type="match status" value="1"/>
</dbReference>
<evidence type="ECO:0000256" key="1">
    <source>
        <dbReference type="ARBA" id="ARBA00009437"/>
    </source>
</evidence>
<gene>
    <name evidence="6" type="ORF">P24_01525</name>
</gene>
<dbReference type="Proteomes" id="UP000006746">
    <property type="component" value="Unassembled WGS sequence"/>
</dbReference>
<dbReference type="PATRIC" id="fig|1207063.3.peg.315"/>
<dbReference type="FunFam" id="1.10.10.10:FF:000001">
    <property type="entry name" value="LysR family transcriptional regulator"/>
    <property type="match status" value="1"/>
</dbReference>
<dbReference type="PRINTS" id="PR00039">
    <property type="entry name" value="HTHLYSR"/>
</dbReference>
<dbReference type="EMBL" id="AMRL01000001">
    <property type="protein sequence ID" value="EKE78990.1"/>
    <property type="molecule type" value="Genomic_DNA"/>
</dbReference>
<keyword evidence="2" id="KW-0805">Transcription regulation</keyword>
<dbReference type="SUPFAM" id="SSF53850">
    <property type="entry name" value="Periplasmic binding protein-like II"/>
    <property type="match status" value="1"/>
</dbReference>
<dbReference type="RefSeq" id="WP_008942924.1">
    <property type="nucleotide sequence ID" value="NZ_AMRL01000001.1"/>
</dbReference>
<dbReference type="Pfam" id="PF03466">
    <property type="entry name" value="LysR_substrate"/>
    <property type="match status" value="1"/>
</dbReference>
<dbReference type="InterPro" id="IPR000847">
    <property type="entry name" value="LysR_HTH_N"/>
</dbReference>
<dbReference type="GO" id="GO:0003700">
    <property type="term" value="F:DNA-binding transcription factor activity"/>
    <property type="evidence" value="ECO:0007669"/>
    <property type="project" value="InterPro"/>
</dbReference>
<evidence type="ECO:0000256" key="3">
    <source>
        <dbReference type="ARBA" id="ARBA00023125"/>
    </source>
</evidence>
<dbReference type="AlphaFoldDB" id="K2KN76"/>
<dbReference type="Pfam" id="PF00126">
    <property type="entry name" value="HTH_1"/>
    <property type="match status" value="1"/>
</dbReference>
<evidence type="ECO:0000313" key="6">
    <source>
        <dbReference type="EMBL" id="EKE78990.1"/>
    </source>
</evidence>
<keyword evidence="7" id="KW-1185">Reference proteome</keyword>
<feature type="domain" description="HTH lysR-type" evidence="5">
    <location>
        <begin position="1"/>
        <end position="59"/>
    </location>
</feature>
<comment type="caution">
    <text evidence="6">The sequence shown here is derived from an EMBL/GenBank/DDBJ whole genome shotgun (WGS) entry which is preliminary data.</text>
</comment>
<evidence type="ECO:0000259" key="5">
    <source>
        <dbReference type="PROSITE" id="PS50931"/>
    </source>
</evidence>
<reference evidence="6 7" key="1">
    <citation type="journal article" date="2012" name="J. Bacteriol.">
        <title>Genome Sequence of Oceanibaculum indicum Type Strain P24.</title>
        <authorList>
            <person name="Lai Q."/>
            <person name="Shao Z."/>
        </authorList>
    </citation>
    <scope>NUCLEOTIDE SEQUENCE [LARGE SCALE GENOMIC DNA]</scope>
    <source>
        <strain evidence="6 7">P24</strain>
    </source>
</reference>
<organism evidence="6 7">
    <name type="scientific">Oceanibaculum indicum P24</name>
    <dbReference type="NCBI Taxonomy" id="1207063"/>
    <lineage>
        <taxon>Bacteria</taxon>
        <taxon>Pseudomonadati</taxon>
        <taxon>Pseudomonadota</taxon>
        <taxon>Alphaproteobacteria</taxon>
        <taxon>Rhodospirillales</taxon>
        <taxon>Oceanibaculaceae</taxon>
        <taxon>Oceanibaculum</taxon>
    </lineage>
</organism>
<dbReference type="Gene3D" id="1.10.10.10">
    <property type="entry name" value="Winged helix-like DNA-binding domain superfamily/Winged helix DNA-binding domain"/>
    <property type="match status" value="1"/>
</dbReference>
<dbReference type="eggNOG" id="COG0583">
    <property type="taxonomic scope" value="Bacteria"/>
</dbReference>
<dbReference type="PANTHER" id="PTHR30537">
    <property type="entry name" value="HTH-TYPE TRANSCRIPTIONAL REGULATOR"/>
    <property type="match status" value="1"/>
</dbReference>
<evidence type="ECO:0000256" key="4">
    <source>
        <dbReference type="ARBA" id="ARBA00023163"/>
    </source>
</evidence>
<accession>K2KN76</accession>
<comment type="similarity">
    <text evidence="1">Belongs to the LysR transcriptional regulatory family.</text>
</comment>
<name>K2KN76_9PROT</name>
<dbReference type="InterPro" id="IPR058163">
    <property type="entry name" value="LysR-type_TF_proteobact-type"/>
</dbReference>
<dbReference type="SUPFAM" id="SSF46785">
    <property type="entry name" value="Winged helix' DNA-binding domain"/>
    <property type="match status" value="1"/>
</dbReference>
<proteinExistence type="inferred from homology"/>
<dbReference type="InterPro" id="IPR036390">
    <property type="entry name" value="WH_DNA-bd_sf"/>
</dbReference>
<dbReference type="GO" id="GO:0006351">
    <property type="term" value="P:DNA-templated transcription"/>
    <property type="evidence" value="ECO:0007669"/>
    <property type="project" value="TreeGrafter"/>
</dbReference>
<dbReference type="STRING" id="1207063.P24_01525"/>
<dbReference type="CDD" id="cd08471">
    <property type="entry name" value="PBP2_CrgA_like_2"/>
    <property type="match status" value="1"/>
</dbReference>
<dbReference type="GO" id="GO:0043565">
    <property type="term" value="F:sequence-specific DNA binding"/>
    <property type="evidence" value="ECO:0007669"/>
    <property type="project" value="TreeGrafter"/>
</dbReference>
<keyword evidence="4" id="KW-0804">Transcription</keyword>
<dbReference type="PANTHER" id="PTHR30537:SF5">
    <property type="entry name" value="HTH-TYPE TRANSCRIPTIONAL ACTIVATOR TTDR-RELATED"/>
    <property type="match status" value="1"/>
</dbReference>
<dbReference type="InterPro" id="IPR005119">
    <property type="entry name" value="LysR_subst-bd"/>
</dbReference>
<sequence length="299" mass="32308">MDRLKGIEVVIVVAEEGGFAPAAKRLGMSPPAVTRTVLALEEHLGIRLFRRTTRVVRLTESGERYIAGGRRVLDELAEAEASASGAHKGLKGQVAVTAPGMFGRLFVAPIALDFLALHPDISLRTLFVDRITDLVEEGLDVAVRIGHLPDSSLVATQVGLMRQVVCASPSYLASHGVPRAPNDLEGMEGIDFSFSAPQRHWAFRSSGRSRAVRPRSRLSVNSAEVAVAAAVAGRGVARLLAYQVEAEVRAGRLEIVLADFEPPPLPVHVLHVEGRHAAARVRAFVGMMVERLRSEDWLS</sequence>
<dbReference type="InterPro" id="IPR036388">
    <property type="entry name" value="WH-like_DNA-bd_sf"/>
</dbReference>
<dbReference type="PROSITE" id="PS50931">
    <property type="entry name" value="HTH_LYSR"/>
    <property type="match status" value="1"/>
</dbReference>
<protein>
    <submittedName>
        <fullName evidence="6">LysR family transcriptional regulator</fullName>
    </submittedName>
</protein>
<evidence type="ECO:0000313" key="7">
    <source>
        <dbReference type="Proteomes" id="UP000006746"/>
    </source>
</evidence>